<evidence type="ECO:0000256" key="2">
    <source>
        <dbReference type="ARBA" id="ARBA00006683"/>
    </source>
</evidence>
<evidence type="ECO:0000256" key="6">
    <source>
        <dbReference type="ARBA" id="ARBA00023136"/>
    </source>
</evidence>
<feature type="transmembrane region" description="Helical" evidence="7">
    <location>
        <begin position="12"/>
        <end position="34"/>
    </location>
</feature>
<dbReference type="AlphaFoldDB" id="A0A919Q2W1"/>
<evidence type="ECO:0000256" key="1">
    <source>
        <dbReference type="ARBA" id="ARBA00004651"/>
    </source>
</evidence>
<dbReference type="Proteomes" id="UP000652354">
    <property type="component" value="Unassembled WGS sequence"/>
</dbReference>
<dbReference type="InterPro" id="IPR003856">
    <property type="entry name" value="LPS_length_determ_N"/>
</dbReference>
<dbReference type="EMBL" id="BONR01000001">
    <property type="protein sequence ID" value="GIG53423.1"/>
    <property type="molecule type" value="Genomic_DNA"/>
</dbReference>
<proteinExistence type="inferred from homology"/>
<dbReference type="InterPro" id="IPR050445">
    <property type="entry name" value="Bact_polysacc_biosynth/exp"/>
</dbReference>
<feature type="domain" description="Polysaccharide chain length determinant N-terminal" evidence="8">
    <location>
        <begin position="1"/>
        <end position="88"/>
    </location>
</feature>
<feature type="transmembrane region" description="Helical" evidence="7">
    <location>
        <begin position="174"/>
        <end position="199"/>
    </location>
</feature>
<dbReference type="PANTHER" id="PTHR32309">
    <property type="entry name" value="TYROSINE-PROTEIN KINASE"/>
    <property type="match status" value="1"/>
</dbReference>
<keyword evidence="10" id="KW-1185">Reference proteome</keyword>
<dbReference type="Pfam" id="PF02706">
    <property type="entry name" value="Wzz"/>
    <property type="match status" value="1"/>
</dbReference>
<keyword evidence="5 7" id="KW-1133">Transmembrane helix</keyword>
<reference evidence="9" key="1">
    <citation type="submission" date="2021-01" db="EMBL/GenBank/DDBJ databases">
        <title>Whole genome shotgun sequence of Demequina activiva NBRC 110675.</title>
        <authorList>
            <person name="Komaki H."/>
            <person name="Tamura T."/>
        </authorList>
    </citation>
    <scope>NUCLEOTIDE SEQUENCE</scope>
    <source>
        <strain evidence="9">NBRC 110675</strain>
    </source>
</reference>
<dbReference type="RefSeq" id="WP_203652890.1">
    <property type="nucleotide sequence ID" value="NZ_BONR01000001.1"/>
</dbReference>
<keyword evidence="3" id="KW-1003">Cell membrane</keyword>
<name>A0A919Q2W1_9MICO</name>
<evidence type="ECO:0000313" key="10">
    <source>
        <dbReference type="Proteomes" id="UP000652354"/>
    </source>
</evidence>
<organism evidence="9 10">
    <name type="scientific">Demequina activiva</name>
    <dbReference type="NCBI Taxonomy" id="1582364"/>
    <lineage>
        <taxon>Bacteria</taxon>
        <taxon>Bacillati</taxon>
        <taxon>Actinomycetota</taxon>
        <taxon>Actinomycetes</taxon>
        <taxon>Micrococcales</taxon>
        <taxon>Demequinaceae</taxon>
        <taxon>Demequina</taxon>
    </lineage>
</organism>
<keyword evidence="4 7" id="KW-0812">Transmembrane</keyword>
<evidence type="ECO:0000256" key="5">
    <source>
        <dbReference type="ARBA" id="ARBA00022989"/>
    </source>
</evidence>
<evidence type="ECO:0000256" key="4">
    <source>
        <dbReference type="ARBA" id="ARBA00022692"/>
    </source>
</evidence>
<evidence type="ECO:0000313" key="9">
    <source>
        <dbReference type="EMBL" id="GIG53423.1"/>
    </source>
</evidence>
<evidence type="ECO:0000256" key="3">
    <source>
        <dbReference type="ARBA" id="ARBA00022475"/>
    </source>
</evidence>
<protein>
    <recommendedName>
        <fullName evidence="8">Polysaccharide chain length determinant N-terminal domain-containing protein</fullName>
    </recommendedName>
</protein>
<dbReference type="PANTHER" id="PTHR32309:SF31">
    <property type="entry name" value="CAPSULAR EXOPOLYSACCHARIDE FAMILY"/>
    <property type="match status" value="1"/>
</dbReference>
<gene>
    <name evidence="9" type="ORF">Dac01nite_01750</name>
</gene>
<accession>A0A919Q2W1</accession>
<comment type="caution">
    <text evidence="9">The sequence shown here is derived from an EMBL/GenBank/DDBJ whole genome shotgun (WGS) entry which is preliminary data.</text>
</comment>
<dbReference type="GO" id="GO:0005886">
    <property type="term" value="C:plasma membrane"/>
    <property type="evidence" value="ECO:0007669"/>
    <property type="project" value="UniProtKB-SubCell"/>
</dbReference>
<evidence type="ECO:0000256" key="7">
    <source>
        <dbReference type="SAM" id="Phobius"/>
    </source>
</evidence>
<keyword evidence="6 7" id="KW-0472">Membrane</keyword>
<comment type="similarity">
    <text evidence="2">Belongs to the CpsC/CapA family.</text>
</comment>
<comment type="subcellular location">
    <subcellularLocation>
        <location evidence="1">Cell membrane</location>
        <topology evidence="1">Multi-pass membrane protein</topology>
    </subcellularLocation>
</comment>
<evidence type="ECO:0000259" key="8">
    <source>
        <dbReference type="Pfam" id="PF02706"/>
    </source>
</evidence>
<sequence length="212" mass="21178">MDLRDMIAAVMHGWRWVAIAVGGGAVLAAGYLVATTAEYQASAEVVVLANGPETIPEAEQGAAMSAQLATTVASIIDSPAVLDELASDALTTNELMAMTRTVVRDGTSTIGIVVLDADADVAAAVANEAAESARRTVPQMLGDDGVNGKLPVTVEIITPAEPPSSPASPNAQGVLVIGVALGLCAGVAIALATASGAAAQAAAPARRTRTRP</sequence>